<dbReference type="OrthoDB" id="7956241at2"/>
<feature type="signal peptide" evidence="1">
    <location>
        <begin position="1"/>
        <end position="20"/>
    </location>
</feature>
<evidence type="ECO:0000313" key="2">
    <source>
        <dbReference type="EMBL" id="SLN69820.1"/>
    </source>
</evidence>
<accession>A0A1Y5TU69</accession>
<dbReference type="EMBL" id="FWFO01000005">
    <property type="protein sequence ID" value="SLN69820.1"/>
    <property type="molecule type" value="Genomic_DNA"/>
</dbReference>
<evidence type="ECO:0008006" key="4">
    <source>
        <dbReference type="Google" id="ProtNLM"/>
    </source>
</evidence>
<dbReference type="AlphaFoldDB" id="A0A1Y5TU69"/>
<feature type="chain" id="PRO_5013323191" description="Translocase" evidence="1">
    <location>
        <begin position="21"/>
        <end position="337"/>
    </location>
</feature>
<evidence type="ECO:0000313" key="3">
    <source>
        <dbReference type="Proteomes" id="UP000193077"/>
    </source>
</evidence>
<evidence type="ECO:0000256" key="1">
    <source>
        <dbReference type="SAM" id="SignalP"/>
    </source>
</evidence>
<reference evidence="2 3" key="1">
    <citation type="submission" date="2017-03" db="EMBL/GenBank/DDBJ databases">
        <authorList>
            <person name="Afonso C.L."/>
            <person name="Miller P.J."/>
            <person name="Scott M.A."/>
            <person name="Spackman E."/>
            <person name="Goraichik I."/>
            <person name="Dimitrov K.M."/>
            <person name="Suarez D.L."/>
            <person name="Swayne D.E."/>
        </authorList>
    </citation>
    <scope>NUCLEOTIDE SEQUENCE [LARGE SCALE GENOMIC DNA]</scope>
    <source>
        <strain evidence="2 3">CECT 7639</strain>
    </source>
</reference>
<keyword evidence="3" id="KW-1185">Reference proteome</keyword>
<keyword evidence="1" id="KW-0732">Signal</keyword>
<organism evidence="2 3">
    <name type="scientific">Falsiruegeria litorea R37</name>
    <dbReference type="NCBI Taxonomy" id="1200284"/>
    <lineage>
        <taxon>Bacteria</taxon>
        <taxon>Pseudomonadati</taxon>
        <taxon>Pseudomonadota</taxon>
        <taxon>Alphaproteobacteria</taxon>
        <taxon>Rhodobacterales</taxon>
        <taxon>Roseobacteraceae</taxon>
        <taxon>Falsiruegeria</taxon>
    </lineage>
</organism>
<protein>
    <recommendedName>
        <fullName evidence="4">Translocase</fullName>
    </recommendedName>
</protein>
<dbReference type="Proteomes" id="UP000193077">
    <property type="component" value="Unassembled WGS sequence"/>
</dbReference>
<proteinExistence type="predicted"/>
<sequence length="337" mass="35599">MLPARRRILMAAGTATCALATGYLMQQDSPYRNPNIATKPAIVSAVPAVPEQVIAANTVSEDIVLDSVQDITLTSALPDMPAPRRLPDAPFESANPERNLLDGAVLPATPQDPEVPQLGCAVTATTTSAPMASVALSVDAPCYGNQRVSVHHSGLIFTEITDEDGQLNVTIPALSENAVFVVAFGNGKGAVAMTQVPDLDQIDRVAVQWADRAGLQIHAREFGAGYGENGHVWSDATQAGQGTFTHLGRNDTFEPQLAEVYSFPRGTATQAGTVTLSIETEVTTANCGREISAQSLERRNGTPLRTRDLTLSIPGCDAAGDFLVLNNLVEDLKIAAK</sequence>
<gene>
    <name evidence="2" type="ORF">TRL7639_04086</name>
</gene>
<name>A0A1Y5TU69_9RHOB</name>